<reference evidence="2" key="1">
    <citation type="submission" date="2022-11" db="UniProtKB">
        <authorList>
            <consortium name="EnsemblMetazoa"/>
        </authorList>
    </citation>
    <scope>IDENTIFICATION</scope>
</reference>
<dbReference type="InterPro" id="IPR010281">
    <property type="entry name" value="DUF885"/>
</dbReference>
<proteinExistence type="predicted"/>
<evidence type="ECO:0000313" key="2">
    <source>
        <dbReference type="EnsemblMetazoa" id="XP_020914442.1"/>
    </source>
</evidence>
<dbReference type="PANTHER" id="PTHR33361:SF2">
    <property type="entry name" value="DUF885 DOMAIN-CONTAINING PROTEIN"/>
    <property type="match status" value="1"/>
</dbReference>
<dbReference type="GeneID" id="110252025"/>
<dbReference type="Pfam" id="PF05960">
    <property type="entry name" value="DUF885"/>
    <property type="match status" value="1"/>
</dbReference>
<keyword evidence="3" id="KW-1185">Reference proteome</keyword>
<dbReference type="KEGG" id="epa:110252025"/>
<dbReference type="Proteomes" id="UP000887567">
    <property type="component" value="Unplaced"/>
</dbReference>
<dbReference type="PANTHER" id="PTHR33361">
    <property type="entry name" value="GLR0591 PROTEIN"/>
    <property type="match status" value="1"/>
</dbReference>
<name>A0A913Y5G4_EXADI</name>
<evidence type="ECO:0000313" key="3">
    <source>
        <dbReference type="Proteomes" id="UP000887567"/>
    </source>
</evidence>
<dbReference type="AlphaFoldDB" id="A0A913Y5G4"/>
<accession>A0A913Y5G4</accession>
<evidence type="ECO:0000256" key="1">
    <source>
        <dbReference type="SAM" id="Phobius"/>
    </source>
</evidence>
<dbReference type="OrthoDB" id="5986303at2759"/>
<keyword evidence="1" id="KW-0472">Membrane</keyword>
<dbReference type="RefSeq" id="XP_020914442.1">
    <property type="nucleotide sequence ID" value="XM_021058783.2"/>
</dbReference>
<feature type="transmembrane region" description="Helical" evidence="1">
    <location>
        <begin position="7"/>
        <end position="30"/>
    </location>
</feature>
<organism evidence="2 3">
    <name type="scientific">Exaiptasia diaphana</name>
    <name type="common">Tropical sea anemone</name>
    <name type="synonym">Aiptasia pulchella</name>
    <dbReference type="NCBI Taxonomy" id="2652724"/>
    <lineage>
        <taxon>Eukaryota</taxon>
        <taxon>Metazoa</taxon>
        <taxon>Cnidaria</taxon>
        <taxon>Anthozoa</taxon>
        <taxon>Hexacorallia</taxon>
        <taxon>Actiniaria</taxon>
        <taxon>Aiptasiidae</taxon>
        <taxon>Exaiptasia</taxon>
    </lineage>
</organism>
<protein>
    <submittedName>
        <fullName evidence="2">Uncharacterized protein</fullName>
    </submittedName>
</protein>
<keyword evidence="1" id="KW-0812">Transmembrane</keyword>
<keyword evidence="1" id="KW-1133">Transmembrane helix</keyword>
<sequence>MKKEKRTTYIVAGVCLIAIIVLIVGIVLIVKSTDKDTSSGSKEASDRYKFSNEALSSGFAKFLQKVQDSDFEVFPEAIVYKPNVTVDEIKRVFKPFDSSWKNLKKRTDTAKELLDEVKDLTINTNKLKPREKKALFRIKHYLQFNFAVPYDGNYYAGDYMMGPNLFCWQPICGVPSQVASLRYFQPKEVKDLEVLQDKLALFNQTYHSYIQNLKDGIKAGMVRSVEECKAGLDAIKRTAFKVALNGPEGILKEGAVQDLLSPNFLKHIMSKSEDLKKWEQKHEKSVNESVREFLVDYVGKPLDNLFKYLENDFSQYCVPSNISSGLANLPLSYIYKNGKNTGTKTTKKLPSGEDLDGKKSYDMIMPYFTTNNMTADEVWRALRLIVDTGLHNKGFSREKALKFFADYAWDTSDGASKEVTRYQSDPGQATAYMVGQLHIIKLREYATKKLGKKFNLKDFHFYLLSQGSAPLSYLDESISRYVECTLNNGKGDGCHDVLYPVGNDDKTTASDGIFDDTEWGGYPPERYVPYHYI</sequence>
<dbReference type="EnsemblMetazoa" id="XM_021058783.2">
    <property type="protein sequence ID" value="XP_020914442.1"/>
    <property type="gene ID" value="LOC110252025"/>
</dbReference>